<organism evidence="3 4">
    <name type="scientific">Lodderomyces elongisporus (strain ATCC 11503 / CBS 2605 / JCM 1781 / NBRC 1676 / NRRL YB-4239)</name>
    <name type="common">Yeast</name>
    <name type="synonym">Saccharomyces elongisporus</name>
    <dbReference type="NCBI Taxonomy" id="379508"/>
    <lineage>
        <taxon>Eukaryota</taxon>
        <taxon>Fungi</taxon>
        <taxon>Dikarya</taxon>
        <taxon>Ascomycota</taxon>
        <taxon>Saccharomycotina</taxon>
        <taxon>Pichiomycetes</taxon>
        <taxon>Debaryomycetaceae</taxon>
        <taxon>Candida/Lodderomyces clade</taxon>
        <taxon>Lodderomyces</taxon>
    </lineage>
</organism>
<protein>
    <recommendedName>
        <fullName evidence="2">RNase III domain-containing protein</fullName>
    </recommendedName>
</protein>
<dbReference type="Pfam" id="PF13820">
    <property type="entry name" value="NCOA6_TRADD-N"/>
    <property type="match status" value="1"/>
</dbReference>
<feature type="compositionally biased region" description="Polar residues" evidence="1">
    <location>
        <begin position="1"/>
        <end position="11"/>
    </location>
</feature>
<dbReference type="PROSITE" id="PS50142">
    <property type="entry name" value="RNASE_3_2"/>
    <property type="match status" value="1"/>
</dbReference>
<name>A5DSW6_LODEL</name>
<evidence type="ECO:0000259" key="2">
    <source>
        <dbReference type="PROSITE" id="PS50142"/>
    </source>
</evidence>
<dbReference type="EMBL" id="CH981524">
    <property type="protein sequence ID" value="EDK42274.1"/>
    <property type="molecule type" value="Genomic_DNA"/>
</dbReference>
<dbReference type="HOGENOM" id="CLU_026303_0_0_1"/>
<dbReference type="GeneID" id="5235213"/>
<dbReference type="GO" id="GO:0006396">
    <property type="term" value="P:RNA processing"/>
    <property type="evidence" value="ECO:0007669"/>
    <property type="project" value="InterPro"/>
</dbReference>
<dbReference type="Gene3D" id="1.10.1520.10">
    <property type="entry name" value="Ribonuclease III domain"/>
    <property type="match status" value="1"/>
</dbReference>
<dbReference type="InterPro" id="IPR036389">
    <property type="entry name" value="RNase_III_sf"/>
</dbReference>
<dbReference type="AlphaFoldDB" id="A5DSW6"/>
<feature type="domain" description="RNase III" evidence="2">
    <location>
        <begin position="212"/>
        <end position="305"/>
    </location>
</feature>
<dbReference type="InterPro" id="IPR000999">
    <property type="entry name" value="RNase_III_dom"/>
</dbReference>
<dbReference type="OrthoDB" id="4087411at2759"/>
<evidence type="ECO:0000256" key="1">
    <source>
        <dbReference type="SAM" id="MobiDB-lite"/>
    </source>
</evidence>
<dbReference type="InParanoid" id="A5DSW6"/>
<keyword evidence="4" id="KW-1185">Reference proteome</keyword>
<dbReference type="OMA" id="NIFLAYM"/>
<dbReference type="KEGG" id="lel:PVL30_000442"/>
<accession>A5DSW6</accession>
<dbReference type="SMART" id="SM00535">
    <property type="entry name" value="RIBOc"/>
    <property type="match status" value="1"/>
</dbReference>
<dbReference type="SUPFAM" id="SSF54768">
    <property type="entry name" value="dsRNA-binding domain-like"/>
    <property type="match status" value="1"/>
</dbReference>
<proteinExistence type="predicted"/>
<feature type="region of interest" description="Disordered" evidence="1">
    <location>
        <begin position="1"/>
        <end position="22"/>
    </location>
</feature>
<dbReference type="STRING" id="379508.A5DSW6"/>
<evidence type="ECO:0000313" key="4">
    <source>
        <dbReference type="Proteomes" id="UP000001996"/>
    </source>
</evidence>
<dbReference type="Proteomes" id="UP000001996">
    <property type="component" value="Unassembled WGS sequence"/>
</dbReference>
<reference evidence="3 4" key="1">
    <citation type="journal article" date="2009" name="Nature">
        <title>Evolution of pathogenicity and sexual reproduction in eight Candida genomes.</title>
        <authorList>
            <person name="Butler G."/>
            <person name="Rasmussen M.D."/>
            <person name="Lin M.F."/>
            <person name="Santos M.A."/>
            <person name="Sakthikumar S."/>
            <person name="Munro C.A."/>
            <person name="Rheinbay E."/>
            <person name="Grabherr M."/>
            <person name="Forche A."/>
            <person name="Reedy J.L."/>
            <person name="Agrafioti I."/>
            <person name="Arnaud M.B."/>
            <person name="Bates S."/>
            <person name="Brown A.J."/>
            <person name="Brunke S."/>
            <person name="Costanzo M.C."/>
            <person name="Fitzpatrick D.A."/>
            <person name="de Groot P.W."/>
            <person name="Harris D."/>
            <person name="Hoyer L.L."/>
            <person name="Hube B."/>
            <person name="Klis F.M."/>
            <person name="Kodira C."/>
            <person name="Lennard N."/>
            <person name="Logue M.E."/>
            <person name="Martin R."/>
            <person name="Neiman A.M."/>
            <person name="Nikolaou E."/>
            <person name="Quail M.A."/>
            <person name="Quinn J."/>
            <person name="Santos M.C."/>
            <person name="Schmitzberger F.F."/>
            <person name="Sherlock G."/>
            <person name="Shah P."/>
            <person name="Silverstein K.A."/>
            <person name="Skrzypek M.S."/>
            <person name="Soll D."/>
            <person name="Staggs R."/>
            <person name="Stansfield I."/>
            <person name="Stumpf M.P."/>
            <person name="Sudbery P.E."/>
            <person name="Srikantha T."/>
            <person name="Zeng Q."/>
            <person name="Berman J."/>
            <person name="Berriman M."/>
            <person name="Heitman J."/>
            <person name="Gow N.A."/>
            <person name="Lorenz M.C."/>
            <person name="Birren B.W."/>
            <person name="Kellis M."/>
            <person name="Cuomo C.A."/>
        </authorList>
    </citation>
    <scope>NUCLEOTIDE SEQUENCE [LARGE SCALE GENOMIC DNA]</scope>
    <source>
        <strain evidence="4">ATCC 11503 / BCRC 21390 / CBS 2605 / JCM 1781 / NBRC 1676 / NRRL YB-4239</strain>
    </source>
</reference>
<dbReference type="SUPFAM" id="SSF69065">
    <property type="entry name" value="RNase III domain-like"/>
    <property type="match status" value="1"/>
</dbReference>
<evidence type="ECO:0000313" key="3">
    <source>
        <dbReference type="EMBL" id="EDK42274.1"/>
    </source>
</evidence>
<dbReference type="InterPro" id="IPR032715">
    <property type="entry name" value="NCOA6_TRADD-N"/>
</dbReference>
<dbReference type="GO" id="GO:0004525">
    <property type="term" value="F:ribonuclease III activity"/>
    <property type="evidence" value="ECO:0007669"/>
    <property type="project" value="InterPro"/>
</dbReference>
<dbReference type="VEuPathDB" id="FungiDB:LELG_00452"/>
<dbReference type="FunCoup" id="A5DSW6">
    <property type="interactions" value="271"/>
</dbReference>
<sequence length="640" mass="72489">MSTSNGNQSIKSNKDANKSNNENTKNELAVLDSTSLLHVVDELIRLRATISQIQASLKQLLQLTPTLDRYKQLIEVASGVNGKGNFLKFAVDRLNDVLFAPQLKVAIRLKLLFESLKLTLLQKLCDLNFKNMTTNDRALDEFMLIVPWEGKSGVDQQKSYATGVKIDEAHLLPYPPILPEIKDQKLLIRVTTDKLYRQLIDFVELPPMKFNNSHNSKLAMRGKNILNMILFELLDEQLQDEYLENLLYMQKRLTSRELLAKFAMGYNLIDWLKYNLSQEADVDEKIDIMSNVFLAYIAGLQEEKYSLDSIREWVKKLYAPIINELIGTEKPLQKVAMAELESLFRLATNLNNLSYKELDLRVTQIQSDPFVVQISLDNVILGLGTSLNNFDEAQDKAAMGIIGDKAKVAQIFTMIIRNYVQNSERLVEHGSTGVGKIIYPQTSSASETCISPNLKKGNELGAEHNSYPVVEEVGLPLLPKMNHHAQPGNLIAPDAYLGQSVNASPNQLYPFTYELRFPDFQQHQQQQYQQQYQQQSQQQINEQFMIDPITNVSNIPTIPLTFENVDMLAKNTFYAILGPLQLKANYEDKQVGLEFHSVCLLNGVKLGYGIDRSKQRSSQKAAMAAMSNRNELAKLGVHIK</sequence>
<gene>
    <name evidence="3" type="ORF">LELG_00452</name>
</gene>
<dbReference type="eggNOG" id="KOG1817">
    <property type="taxonomic scope" value="Eukaryota"/>
</dbReference>
<dbReference type="Gene3D" id="3.30.160.20">
    <property type="match status" value="1"/>
</dbReference>